<proteinExistence type="predicted"/>
<sequence>MSSSTKTFQERFHRLCLEDGGGIAYDCEFVIGPENVIVKGHKLLFSAASEVFKAMFYSDLREEKTVKVEDLDPEGFKGMKQFIYSGQVSFTSAIHALFTYASARKYIVPGLGEECIKYVEEKLQPSEVLELYEYCKVLCISEFDDLCRKIIQEKTDEVVASEYFLSSKIETIELFLKFPSLKLESEIKVFVHFERWALAEADRKNISDKLMQSSFNNLKKHIRFLTMSLKEFASCPLKSLFLSQEEKNTIIHNLIDVNSEPMPEYLSPERQQRKFDISPVALTPESYEYNIFFTVSIDKLCSSCIEYTTIYKYPNLSFRVTCTRIIDKYICFYVEILKKFTGSSIGICNIKSRLRTLAKEQCDDLYFVNKFHTVLDWNVLETQKMYFAKIPISKLKNETFLRDTSDTVVIEASFDFEYE</sequence>
<dbReference type="PANTHER" id="PTHR45774">
    <property type="entry name" value="BTB/POZ DOMAIN-CONTAINING"/>
    <property type="match status" value="1"/>
</dbReference>
<dbReference type="SMART" id="SM00225">
    <property type="entry name" value="BTB"/>
    <property type="match status" value="1"/>
</dbReference>
<dbReference type="PANTHER" id="PTHR45774:SF4">
    <property type="entry name" value="AXUNDEAD, ISOFORM F"/>
    <property type="match status" value="1"/>
</dbReference>
<name>A0A482XH84_LAOST</name>
<dbReference type="Pfam" id="PF00651">
    <property type="entry name" value="BTB"/>
    <property type="match status" value="1"/>
</dbReference>
<reference evidence="2 3" key="1">
    <citation type="journal article" date="2017" name="Gigascience">
        <title>Genome sequence of the small brown planthopper, Laodelphax striatellus.</title>
        <authorList>
            <person name="Zhu J."/>
            <person name="Jiang F."/>
            <person name="Wang X."/>
            <person name="Yang P."/>
            <person name="Bao Y."/>
            <person name="Zhao W."/>
            <person name="Wang W."/>
            <person name="Lu H."/>
            <person name="Wang Q."/>
            <person name="Cui N."/>
            <person name="Li J."/>
            <person name="Chen X."/>
            <person name="Luo L."/>
            <person name="Yu J."/>
            <person name="Kang L."/>
            <person name="Cui F."/>
        </authorList>
    </citation>
    <scope>NUCLEOTIDE SEQUENCE [LARGE SCALE GENOMIC DNA]</scope>
    <source>
        <strain evidence="2">Lst14</strain>
    </source>
</reference>
<dbReference type="Proteomes" id="UP000291343">
    <property type="component" value="Unassembled WGS sequence"/>
</dbReference>
<dbReference type="Gene3D" id="1.25.40.420">
    <property type="match status" value="1"/>
</dbReference>
<dbReference type="STRING" id="195883.A0A482XH84"/>
<gene>
    <name evidence="2" type="ORF">LSTR_LSTR011094</name>
</gene>
<feature type="domain" description="BTB" evidence="1">
    <location>
        <begin position="25"/>
        <end position="92"/>
    </location>
</feature>
<dbReference type="InterPro" id="IPR011705">
    <property type="entry name" value="BACK"/>
</dbReference>
<dbReference type="OrthoDB" id="6605118at2759"/>
<dbReference type="Pfam" id="PF07707">
    <property type="entry name" value="BACK"/>
    <property type="match status" value="1"/>
</dbReference>
<dbReference type="InterPro" id="IPR000210">
    <property type="entry name" value="BTB/POZ_dom"/>
</dbReference>
<protein>
    <recommendedName>
        <fullName evidence="1">BTB domain-containing protein</fullName>
    </recommendedName>
</protein>
<dbReference type="EMBL" id="QKKF02009492">
    <property type="protein sequence ID" value="RZF45266.1"/>
    <property type="molecule type" value="Genomic_DNA"/>
</dbReference>
<dbReference type="PROSITE" id="PS50097">
    <property type="entry name" value="BTB"/>
    <property type="match status" value="1"/>
</dbReference>
<evidence type="ECO:0000313" key="3">
    <source>
        <dbReference type="Proteomes" id="UP000291343"/>
    </source>
</evidence>
<dbReference type="InParanoid" id="A0A482XH84"/>
<dbReference type="SUPFAM" id="SSF54695">
    <property type="entry name" value="POZ domain"/>
    <property type="match status" value="1"/>
</dbReference>
<comment type="caution">
    <text evidence="2">The sequence shown here is derived from an EMBL/GenBank/DDBJ whole genome shotgun (WGS) entry which is preliminary data.</text>
</comment>
<dbReference type="InterPro" id="IPR011333">
    <property type="entry name" value="SKP1/BTB/POZ_sf"/>
</dbReference>
<accession>A0A482XH84</accession>
<dbReference type="SMR" id="A0A482XH84"/>
<keyword evidence="3" id="KW-1185">Reference proteome</keyword>
<dbReference type="Gene3D" id="3.30.710.10">
    <property type="entry name" value="Potassium Channel Kv1.1, Chain A"/>
    <property type="match status" value="1"/>
</dbReference>
<evidence type="ECO:0000259" key="1">
    <source>
        <dbReference type="PROSITE" id="PS50097"/>
    </source>
</evidence>
<dbReference type="GO" id="GO:0005829">
    <property type="term" value="C:cytosol"/>
    <property type="evidence" value="ECO:0007669"/>
    <property type="project" value="TreeGrafter"/>
</dbReference>
<organism evidence="2 3">
    <name type="scientific">Laodelphax striatellus</name>
    <name type="common">Small brown planthopper</name>
    <name type="synonym">Delphax striatella</name>
    <dbReference type="NCBI Taxonomy" id="195883"/>
    <lineage>
        <taxon>Eukaryota</taxon>
        <taxon>Metazoa</taxon>
        <taxon>Ecdysozoa</taxon>
        <taxon>Arthropoda</taxon>
        <taxon>Hexapoda</taxon>
        <taxon>Insecta</taxon>
        <taxon>Pterygota</taxon>
        <taxon>Neoptera</taxon>
        <taxon>Paraneoptera</taxon>
        <taxon>Hemiptera</taxon>
        <taxon>Auchenorrhyncha</taxon>
        <taxon>Fulgoroidea</taxon>
        <taxon>Delphacidae</taxon>
        <taxon>Criomorphinae</taxon>
        <taxon>Laodelphax</taxon>
    </lineage>
</organism>
<dbReference type="GO" id="GO:0022008">
    <property type="term" value="P:neurogenesis"/>
    <property type="evidence" value="ECO:0007669"/>
    <property type="project" value="TreeGrafter"/>
</dbReference>
<dbReference type="AlphaFoldDB" id="A0A482XH84"/>
<evidence type="ECO:0000313" key="2">
    <source>
        <dbReference type="EMBL" id="RZF45266.1"/>
    </source>
</evidence>